<feature type="compositionally biased region" description="Polar residues" evidence="1">
    <location>
        <begin position="92"/>
        <end position="108"/>
    </location>
</feature>
<proteinExistence type="predicted"/>
<protein>
    <submittedName>
        <fullName evidence="2">Uncharacterized protein</fullName>
    </submittedName>
</protein>
<accession>A0ABQ0LVB5</accession>
<evidence type="ECO:0000313" key="3">
    <source>
        <dbReference type="Proteomes" id="UP000815677"/>
    </source>
</evidence>
<gene>
    <name evidence="2" type="ORF">MCHLO_11832</name>
</gene>
<reference evidence="2" key="1">
    <citation type="submission" date="2014-09" db="EMBL/GenBank/DDBJ databases">
        <title>Genome sequence of the luminous mushroom Mycena chlorophos for searching fungal bioluminescence genes.</title>
        <authorList>
            <person name="Tanaka Y."/>
            <person name="Kasuga D."/>
            <person name="Oba Y."/>
            <person name="Hase S."/>
            <person name="Sato K."/>
            <person name="Oba Y."/>
            <person name="Sakakibara Y."/>
        </authorList>
    </citation>
    <scope>NUCLEOTIDE SEQUENCE</scope>
</reference>
<evidence type="ECO:0000256" key="1">
    <source>
        <dbReference type="SAM" id="MobiDB-lite"/>
    </source>
</evidence>
<dbReference type="EMBL" id="DF848868">
    <property type="protein sequence ID" value="GAT55020.1"/>
    <property type="molecule type" value="Genomic_DNA"/>
</dbReference>
<sequence>MPLVSLTPATTVCAEMVESNGNAPWVGFLGAAHAQRLRPAQHEHPVEAVGWVLGSTGAVIVVEKQKTGALVITLSLPKRPLQTQPSTHFAKSSLASVSRSWNNPPVSSSRRDIASVPTFKPCSHSVAPLQAHGSRLSTARDPLESSVVLEHAQASFLAEAATSPPE</sequence>
<feature type="region of interest" description="Disordered" evidence="1">
    <location>
        <begin position="92"/>
        <end position="112"/>
    </location>
</feature>
<keyword evidence="3" id="KW-1185">Reference proteome</keyword>
<organism evidence="2 3">
    <name type="scientific">Mycena chlorophos</name>
    <name type="common">Agaric fungus</name>
    <name type="synonym">Agaricus chlorophos</name>
    <dbReference type="NCBI Taxonomy" id="658473"/>
    <lineage>
        <taxon>Eukaryota</taxon>
        <taxon>Fungi</taxon>
        <taxon>Dikarya</taxon>
        <taxon>Basidiomycota</taxon>
        <taxon>Agaricomycotina</taxon>
        <taxon>Agaricomycetes</taxon>
        <taxon>Agaricomycetidae</taxon>
        <taxon>Agaricales</taxon>
        <taxon>Marasmiineae</taxon>
        <taxon>Mycenaceae</taxon>
        <taxon>Mycena</taxon>
    </lineage>
</organism>
<name>A0ABQ0LVB5_MYCCL</name>
<dbReference type="Proteomes" id="UP000815677">
    <property type="component" value="Unassembled WGS sequence"/>
</dbReference>
<evidence type="ECO:0000313" key="2">
    <source>
        <dbReference type="EMBL" id="GAT55020.1"/>
    </source>
</evidence>